<keyword evidence="3" id="KW-1185">Reference proteome</keyword>
<keyword evidence="1" id="KW-1133">Transmembrane helix</keyword>
<gene>
    <name evidence="2" type="ORF">AZO1586I_2162</name>
</gene>
<evidence type="ECO:0008006" key="4">
    <source>
        <dbReference type="Google" id="ProtNLM"/>
    </source>
</evidence>
<dbReference type="EMBL" id="CAHJWF010000488">
    <property type="protein sequence ID" value="CAB5507887.1"/>
    <property type="molecule type" value="Genomic_DNA"/>
</dbReference>
<keyword evidence="1" id="KW-0472">Membrane</keyword>
<evidence type="ECO:0000313" key="2">
    <source>
        <dbReference type="EMBL" id="CAB5507887.1"/>
    </source>
</evidence>
<accession>A0ABM8MBH5</accession>
<reference evidence="2 3" key="1">
    <citation type="submission" date="2020-05" db="EMBL/GenBank/DDBJ databases">
        <authorList>
            <person name="Petersen J."/>
            <person name="Sayavedra L."/>
        </authorList>
    </citation>
    <scope>NUCLEOTIDE SEQUENCE [LARGE SCALE GENOMIC DNA]</scope>
    <source>
        <strain evidence="2">B azoricus SOX ET2 1586I</strain>
    </source>
</reference>
<comment type="caution">
    <text evidence="2">The sequence shown here is derived from an EMBL/GenBank/DDBJ whole genome shotgun (WGS) entry which is preliminary data.</text>
</comment>
<name>A0ABM8MBH5_9GAMM</name>
<protein>
    <recommendedName>
        <fullName evidence="4">DZANK-type domain-containing protein</fullName>
    </recommendedName>
</protein>
<proteinExistence type="predicted"/>
<dbReference type="RefSeq" id="WP_202784641.1">
    <property type="nucleotide sequence ID" value="NZ_CAHJWF010000488.1"/>
</dbReference>
<sequence>MLIVKNHRNGKQGQCEVCDNITPKVYENKYFLCADCALDVTHERIMRIIHKSASKIIKEKEKEKENGNDTMATIKQSHEKYCHECGEIIRVKAEICPKCGVRQPDVESTTTSSSKFTGKPGEHKCINCGYQGKMKTWLGNYMAPQVITLLLLLFYIVPGIIYMIVFWNKNKCPKCGAVGKTINT</sequence>
<dbReference type="Proteomes" id="UP000626656">
    <property type="component" value="Unassembled WGS sequence"/>
</dbReference>
<evidence type="ECO:0000256" key="1">
    <source>
        <dbReference type="SAM" id="Phobius"/>
    </source>
</evidence>
<evidence type="ECO:0000313" key="3">
    <source>
        <dbReference type="Proteomes" id="UP000626656"/>
    </source>
</evidence>
<keyword evidence="1" id="KW-0812">Transmembrane</keyword>
<organism evidence="2 3">
    <name type="scientific">Bathymodiolus thermophilus thioautotrophic gill symbiont</name>
    <dbReference type="NCBI Taxonomy" id="2360"/>
    <lineage>
        <taxon>Bacteria</taxon>
        <taxon>Pseudomonadati</taxon>
        <taxon>Pseudomonadota</taxon>
        <taxon>Gammaproteobacteria</taxon>
        <taxon>sulfur-oxidizing symbionts</taxon>
    </lineage>
</organism>
<feature type="transmembrane region" description="Helical" evidence="1">
    <location>
        <begin position="141"/>
        <end position="167"/>
    </location>
</feature>